<evidence type="ECO:0000313" key="3">
    <source>
        <dbReference type="Proteomes" id="UP001287356"/>
    </source>
</evidence>
<gene>
    <name evidence="2" type="ORF">B0T24DRAFT_188272</name>
</gene>
<dbReference type="Proteomes" id="UP001287356">
    <property type="component" value="Unassembled WGS sequence"/>
</dbReference>
<comment type="caution">
    <text evidence="2">The sequence shown here is derived from an EMBL/GenBank/DDBJ whole genome shotgun (WGS) entry which is preliminary data.</text>
</comment>
<keyword evidence="3" id="KW-1185">Reference proteome</keyword>
<dbReference type="EMBL" id="JAULSN010000002">
    <property type="protein sequence ID" value="KAK3380267.1"/>
    <property type="molecule type" value="Genomic_DNA"/>
</dbReference>
<reference evidence="2" key="2">
    <citation type="submission" date="2023-06" db="EMBL/GenBank/DDBJ databases">
        <authorList>
            <consortium name="Lawrence Berkeley National Laboratory"/>
            <person name="Haridas S."/>
            <person name="Hensen N."/>
            <person name="Bonometti L."/>
            <person name="Westerberg I."/>
            <person name="Brannstrom I.O."/>
            <person name="Guillou S."/>
            <person name="Cros-Aarteil S."/>
            <person name="Calhoun S."/>
            <person name="Kuo A."/>
            <person name="Mondo S."/>
            <person name="Pangilinan J."/>
            <person name="Riley R."/>
            <person name="Labutti K."/>
            <person name="Andreopoulos B."/>
            <person name="Lipzen A."/>
            <person name="Chen C."/>
            <person name="Yanf M."/>
            <person name="Daum C."/>
            <person name="Ng V."/>
            <person name="Clum A."/>
            <person name="Steindorff A."/>
            <person name="Ohm R."/>
            <person name="Martin F."/>
            <person name="Silar P."/>
            <person name="Natvig D."/>
            <person name="Lalanne C."/>
            <person name="Gautier V."/>
            <person name="Ament-Velasquez S.L."/>
            <person name="Kruys A."/>
            <person name="Hutchinson M.I."/>
            <person name="Powell A.J."/>
            <person name="Barry K."/>
            <person name="Miller A.N."/>
            <person name="Grigoriev I.V."/>
            <person name="Debuchy R."/>
            <person name="Gladieux P."/>
            <person name="Thoren M.H."/>
            <person name="Johannesson H."/>
        </authorList>
    </citation>
    <scope>NUCLEOTIDE SEQUENCE</scope>
    <source>
        <strain evidence="2">CBS 958.72</strain>
    </source>
</reference>
<protein>
    <submittedName>
        <fullName evidence="2">Uncharacterized protein</fullName>
    </submittedName>
</protein>
<organism evidence="2 3">
    <name type="scientific">Lasiosphaeria ovina</name>
    <dbReference type="NCBI Taxonomy" id="92902"/>
    <lineage>
        <taxon>Eukaryota</taxon>
        <taxon>Fungi</taxon>
        <taxon>Dikarya</taxon>
        <taxon>Ascomycota</taxon>
        <taxon>Pezizomycotina</taxon>
        <taxon>Sordariomycetes</taxon>
        <taxon>Sordariomycetidae</taxon>
        <taxon>Sordariales</taxon>
        <taxon>Lasiosphaeriaceae</taxon>
        <taxon>Lasiosphaeria</taxon>
    </lineage>
</organism>
<keyword evidence="1" id="KW-0472">Membrane</keyword>
<proteinExistence type="predicted"/>
<evidence type="ECO:0000256" key="1">
    <source>
        <dbReference type="SAM" id="Phobius"/>
    </source>
</evidence>
<keyword evidence="1" id="KW-0812">Transmembrane</keyword>
<sequence length="70" mass="8055">MHWSNQIFLVVGSFFFKSSRFFIAEVEGFLKKRRGDGQQTTITIIMGEILWLLFFSSERGRGLGFFGLGD</sequence>
<accession>A0AAE0NEZ6</accession>
<feature type="transmembrane region" description="Helical" evidence="1">
    <location>
        <begin position="6"/>
        <end position="24"/>
    </location>
</feature>
<evidence type="ECO:0000313" key="2">
    <source>
        <dbReference type="EMBL" id="KAK3380267.1"/>
    </source>
</evidence>
<dbReference type="AlphaFoldDB" id="A0AAE0NEZ6"/>
<reference evidence="2" key="1">
    <citation type="journal article" date="2023" name="Mol. Phylogenet. Evol.">
        <title>Genome-scale phylogeny and comparative genomics of the fungal order Sordariales.</title>
        <authorList>
            <person name="Hensen N."/>
            <person name="Bonometti L."/>
            <person name="Westerberg I."/>
            <person name="Brannstrom I.O."/>
            <person name="Guillou S."/>
            <person name="Cros-Aarteil S."/>
            <person name="Calhoun S."/>
            <person name="Haridas S."/>
            <person name="Kuo A."/>
            <person name="Mondo S."/>
            <person name="Pangilinan J."/>
            <person name="Riley R."/>
            <person name="LaButti K."/>
            <person name="Andreopoulos B."/>
            <person name="Lipzen A."/>
            <person name="Chen C."/>
            <person name="Yan M."/>
            <person name="Daum C."/>
            <person name="Ng V."/>
            <person name="Clum A."/>
            <person name="Steindorff A."/>
            <person name="Ohm R.A."/>
            <person name="Martin F."/>
            <person name="Silar P."/>
            <person name="Natvig D.O."/>
            <person name="Lalanne C."/>
            <person name="Gautier V."/>
            <person name="Ament-Velasquez S.L."/>
            <person name="Kruys A."/>
            <person name="Hutchinson M.I."/>
            <person name="Powell A.J."/>
            <person name="Barry K."/>
            <person name="Miller A.N."/>
            <person name="Grigoriev I.V."/>
            <person name="Debuchy R."/>
            <person name="Gladieux P."/>
            <person name="Hiltunen Thoren M."/>
            <person name="Johannesson H."/>
        </authorList>
    </citation>
    <scope>NUCLEOTIDE SEQUENCE</scope>
    <source>
        <strain evidence="2">CBS 958.72</strain>
    </source>
</reference>
<name>A0AAE0NEZ6_9PEZI</name>
<keyword evidence="1" id="KW-1133">Transmembrane helix</keyword>